<name>A0A916UAC4_9HYPH</name>
<feature type="active site" description="Proton donor" evidence="5">
    <location>
        <position position="72"/>
    </location>
</feature>
<keyword evidence="1 6" id="KW-0479">Metal-binding</keyword>
<keyword evidence="8" id="KW-1185">Reference proteome</keyword>
<dbReference type="PIRSF" id="PIRSF004789">
    <property type="entry name" value="DR1281"/>
    <property type="match status" value="1"/>
</dbReference>
<evidence type="ECO:0000256" key="2">
    <source>
        <dbReference type="ARBA" id="ARBA00022801"/>
    </source>
</evidence>
<dbReference type="GO" id="GO:0046872">
    <property type="term" value="F:metal ion binding"/>
    <property type="evidence" value="ECO:0007669"/>
    <property type="project" value="UniProtKB-KW"/>
</dbReference>
<evidence type="ECO:0000313" key="8">
    <source>
        <dbReference type="Proteomes" id="UP000637002"/>
    </source>
</evidence>
<dbReference type="SUPFAM" id="SSF56300">
    <property type="entry name" value="Metallo-dependent phosphatases"/>
    <property type="match status" value="1"/>
</dbReference>
<feature type="binding site" evidence="6">
    <location>
        <position position="43"/>
    </location>
    <ligand>
        <name>Fe cation</name>
        <dbReference type="ChEBI" id="CHEBI:24875"/>
        <label>2</label>
    </ligand>
</feature>
<dbReference type="CDD" id="cd07382">
    <property type="entry name" value="MPP_DR1281"/>
    <property type="match status" value="1"/>
</dbReference>
<reference evidence="7" key="2">
    <citation type="submission" date="2020-09" db="EMBL/GenBank/DDBJ databases">
        <authorList>
            <person name="Sun Q."/>
            <person name="Zhou Y."/>
        </authorList>
    </citation>
    <scope>NUCLEOTIDE SEQUENCE</scope>
    <source>
        <strain evidence="7">CGMCC 1.12919</strain>
    </source>
</reference>
<organism evidence="7 8">
    <name type="scientific">Chelatococcus reniformis</name>
    <dbReference type="NCBI Taxonomy" id="1494448"/>
    <lineage>
        <taxon>Bacteria</taxon>
        <taxon>Pseudomonadati</taxon>
        <taxon>Pseudomonadota</taxon>
        <taxon>Alphaproteobacteria</taxon>
        <taxon>Hyphomicrobiales</taxon>
        <taxon>Chelatococcaceae</taxon>
        <taxon>Chelatococcus</taxon>
    </lineage>
</organism>
<feature type="binding site" evidence="6">
    <location>
        <position position="157"/>
    </location>
    <ligand>
        <name>Fe cation</name>
        <dbReference type="ChEBI" id="CHEBI:24875"/>
        <label>2</label>
    </ligand>
</feature>
<dbReference type="AlphaFoldDB" id="A0A916UAC4"/>
<keyword evidence="3" id="KW-0408">Iron</keyword>
<proteinExistence type="inferred from homology"/>
<dbReference type="Pfam" id="PF13277">
    <property type="entry name" value="YmdB"/>
    <property type="match status" value="1"/>
</dbReference>
<feature type="binding site" evidence="6">
    <location>
        <position position="12"/>
    </location>
    <ligand>
        <name>Fe cation</name>
        <dbReference type="ChEBI" id="CHEBI:24875"/>
        <label>1</label>
    </ligand>
</feature>
<feature type="binding site" evidence="6">
    <location>
        <position position="43"/>
    </location>
    <ligand>
        <name>Fe cation</name>
        <dbReference type="ChEBI" id="CHEBI:24875"/>
        <label>1</label>
    </ligand>
</feature>
<dbReference type="Gene3D" id="3.60.21.10">
    <property type="match status" value="1"/>
</dbReference>
<sequence length="278" mass="29510">MGLDMRLLFIGDVCGRAGRQVVVNRLPDLRARWDLDCVVVNGENSAGGFGITEDICDALLNAGADAVTLGNHAFDNRDALVFADRQPRLVRPANYPSGTPGRGATVVETQKGARVLVVNLMGRVFMEALDDPFAAAERELAAAPLGHACDAILVDFHAEATSEKQAFGYFVDGRVSLVVGTHTHVPTGDHRILAGGTGYISDAGMSGDYDSVIGMHKEEPVRRFLQKTPGGRLEPAGGEATLCGVAVETDDATGLAIRIAPVRLGPHLGEARPDFWEP</sequence>
<dbReference type="EMBL" id="BMGG01000004">
    <property type="protein sequence ID" value="GGC64433.1"/>
    <property type="molecule type" value="Genomic_DNA"/>
</dbReference>
<evidence type="ECO:0000313" key="7">
    <source>
        <dbReference type="EMBL" id="GGC64433.1"/>
    </source>
</evidence>
<accession>A0A916UAC4</accession>
<dbReference type="FunFam" id="3.60.21.10:FF:000016">
    <property type="entry name" value="Putative metallophosphoesterase"/>
    <property type="match status" value="1"/>
</dbReference>
<comment type="caution">
    <text evidence="7">The sequence shown here is derived from an EMBL/GenBank/DDBJ whole genome shotgun (WGS) entry which is preliminary data.</text>
</comment>
<dbReference type="PANTHER" id="PTHR36303">
    <property type="entry name" value="2',3'-CYCLIC-NUCLEOTIDE 2'-PHOSPHODIESTERASE"/>
    <property type="match status" value="1"/>
</dbReference>
<dbReference type="InterPro" id="IPR029052">
    <property type="entry name" value="Metallo-depent_PP-like"/>
</dbReference>
<evidence type="ECO:0000256" key="4">
    <source>
        <dbReference type="ARBA" id="ARBA00061401"/>
    </source>
</evidence>
<protein>
    <submittedName>
        <fullName evidence="7">Metallophosphoesterase</fullName>
    </submittedName>
</protein>
<feature type="binding site" evidence="6">
    <location>
        <position position="184"/>
    </location>
    <ligand>
        <name>Fe cation</name>
        <dbReference type="ChEBI" id="CHEBI:24875"/>
        <label>1</label>
    </ligand>
</feature>
<evidence type="ECO:0000256" key="1">
    <source>
        <dbReference type="ARBA" id="ARBA00022723"/>
    </source>
</evidence>
<evidence type="ECO:0000256" key="5">
    <source>
        <dbReference type="PIRSR" id="PIRSR004789-50"/>
    </source>
</evidence>
<feature type="binding site" evidence="6">
    <location>
        <position position="71"/>
    </location>
    <ligand>
        <name>Fe cation</name>
        <dbReference type="ChEBI" id="CHEBI:24875"/>
        <label>2</label>
    </ligand>
</feature>
<dbReference type="NCBIfam" id="TIGR00282">
    <property type="entry name" value="TIGR00282 family metallophosphoesterase"/>
    <property type="match status" value="1"/>
</dbReference>
<dbReference type="Proteomes" id="UP000637002">
    <property type="component" value="Unassembled WGS sequence"/>
</dbReference>
<evidence type="ECO:0000256" key="3">
    <source>
        <dbReference type="ARBA" id="ARBA00023004"/>
    </source>
</evidence>
<dbReference type="PANTHER" id="PTHR36303:SF1">
    <property type="entry name" value="2',3'-CYCLIC-NUCLEOTIDE 2'-PHOSPHODIESTERASE"/>
    <property type="match status" value="1"/>
</dbReference>
<comment type="similarity">
    <text evidence="4">Belongs to the YmdB-like family.</text>
</comment>
<feature type="binding site" evidence="6">
    <location>
        <position position="182"/>
    </location>
    <ligand>
        <name>Fe cation</name>
        <dbReference type="ChEBI" id="CHEBI:24875"/>
        <label>2</label>
    </ligand>
</feature>
<feature type="binding site" evidence="6">
    <location>
        <position position="44"/>
    </location>
    <ligand>
        <name>Fe cation</name>
        <dbReference type="ChEBI" id="CHEBI:24875"/>
        <label>1</label>
    </ligand>
</feature>
<gene>
    <name evidence="7" type="ORF">GCM10010994_23780</name>
</gene>
<reference evidence="7" key="1">
    <citation type="journal article" date="2014" name="Int. J. Syst. Evol. Microbiol.">
        <title>Complete genome sequence of Corynebacterium casei LMG S-19264T (=DSM 44701T), isolated from a smear-ripened cheese.</title>
        <authorList>
            <consortium name="US DOE Joint Genome Institute (JGI-PGF)"/>
            <person name="Walter F."/>
            <person name="Albersmeier A."/>
            <person name="Kalinowski J."/>
            <person name="Ruckert C."/>
        </authorList>
    </citation>
    <scope>NUCLEOTIDE SEQUENCE</scope>
    <source>
        <strain evidence="7">CGMCC 1.12919</strain>
    </source>
</reference>
<dbReference type="InterPro" id="IPR005235">
    <property type="entry name" value="YmdB-like"/>
</dbReference>
<dbReference type="GO" id="GO:0004113">
    <property type="term" value="F:2',3'-cyclic-nucleotide 3'-phosphodiesterase activity"/>
    <property type="evidence" value="ECO:0007669"/>
    <property type="project" value="TreeGrafter"/>
</dbReference>
<evidence type="ECO:0000256" key="6">
    <source>
        <dbReference type="PIRSR" id="PIRSR004789-51"/>
    </source>
</evidence>
<keyword evidence="2" id="KW-0378">Hydrolase</keyword>